<organism evidence="7 8">
    <name type="scientific">Gonapodya prolifera (strain JEL478)</name>
    <name type="common">Monoblepharis prolifera</name>
    <dbReference type="NCBI Taxonomy" id="1344416"/>
    <lineage>
        <taxon>Eukaryota</taxon>
        <taxon>Fungi</taxon>
        <taxon>Fungi incertae sedis</taxon>
        <taxon>Chytridiomycota</taxon>
        <taxon>Chytridiomycota incertae sedis</taxon>
        <taxon>Monoblepharidomycetes</taxon>
        <taxon>Monoblepharidales</taxon>
        <taxon>Gonapodyaceae</taxon>
        <taxon>Gonapodya</taxon>
    </lineage>
</organism>
<dbReference type="OMA" id="GNLIICE"/>
<dbReference type="Pfam" id="PF01613">
    <property type="entry name" value="Flavin_Reduct"/>
    <property type="match status" value="1"/>
</dbReference>
<keyword evidence="3" id="KW-0288">FMN</keyword>
<comment type="similarity">
    <text evidence="4">Belongs to the flavoredoxin family.</text>
</comment>
<accession>A0A139A6S8</accession>
<feature type="compositionally biased region" description="Polar residues" evidence="5">
    <location>
        <begin position="1"/>
        <end position="14"/>
    </location>
</feature>
<evidence type="ECO:0000256" key="2">
    <source>
        <dbReference type="ARBA" id="ARBA00022630"/>
    </source>
</evidence>
<dbReference type="InterPro" id="IPR002563">
    <property type="entry name" value="Flavin_Rdtase-like_dom"/>
</dbReference>
<dbReference type="GO" id="GO:0010181">
    <property type="term" value="F:FMN binding"/>
    <property type="evidence" value="ECO:0007669"/>
    <property type="project" value="InterPro"/>
</dbReference>
<dbReference type="SMART" id="SM00903">
    <property type="entry name" value="Flavin_Reduct"/>
    <property type="match status" value="1"/>
</dbReference>
<feature type="region of interest" description="Disordered" evidence="5">
    <location>
        <begin position="1"/>
        <end position="48"/>
    </location>
</feature>
<name>A0A139A6S8_GONPJ</name>
<proteinExistence type="inferred from homology"/>
<keyword evidence="2" id="KW-0285">Flavoprotein</keyword>
<evidence type="ECO:0000256" key="4">
    <source>
        <dbReference type="ARBA" id="ARBA00038054"/>
    </source>
</evidence>
<protein>
    <recommendedName>
        <fullName evidence="6">Flavin reductase like domain-containing protein</fullName>
    </recommendedName>
</protein>
<feature type="compositionally biased region" description="Basic and acidic residues" evidence="5">
    <location>
        <begin position="24"/>
        <end position="33"/>
    </location>
</feature>
<dbReference type="SUPFAM" id="SSF50475">
    <property type="entry name" value="FMN-binding split barrel"/>
    <property type="match status" value="1"/>
</dbReference>
<dbReference type="Proteomes" id="UP000070544">
    <property type="component" value="Unassembled WGS sequence"/>
</dbReference>
<evidence type="ECO:0000256" key="1">
    <source>
        <dbReference type="ARBA" id="ARBA00001917"/>
    </source>
</evidence>
<evidence type="ECO:0000313" key="7">
    <source>
        <dbReference type="EMBL" id="KXS12522.1"/>
    </source>
</evidence>
<evidence type="ECO:0000313" key="8">
    <source>
        <dbReference type="Proteomes" id="UP000070544"/>
    </source>
</evidence>
<keyword evidence="8" id="KW-1185">Reference proteome</keyword>
<evidence type="ECO:0000256" key="3">
    <source>
        <dbReference type="ARBA" id="ARBA00022643"/>
    </source>
</evidence>
<dbReference type="Gene3D" id="2.30.110.10">
    <property type="entry name" value="Electron Transport, Fmn-binding Protein, Chain A"/>
    <property type="match status" value="1"/>
</dbReference>
<dbReference type="PANTHER" id="PTHR33798:SF5">
    <property type="entry name" value="FLAVIN REDUCTASE LIKE DOMAIN-CONTAINING PROTEIN"/>
    <property type="match status" value="1"/>
</dbReference>
<sequence>MSGQKPYPYSTTVPKESLPPFSEEGVKLVKSPDPEWQPGQTQNPPEGKVLSFDAASLEARERYGLMISGIVPRPIALVTSISKERKIVNMAPYSFFNALSSDPPTLIVSTIHNRHGAHKDTLVNARETGHFVVNIMSEHFIESANHTCGNFPFEVDETEYAGIKVTPAKSIDGVVCAHSLFAMECKTVQLLPLFNDAGQETACAIIGRVVRFHIHESVYDTKSKTIILEKYRPVARLGGVRYATVNQVFELPRPFFADGKAPPKPKI</sequence>
<evidence type="ECO:0000259" key="6">
    <source>
        <dbReference type="SMART" id="SM00903"/>
    </source>
</evidence>
<dbReference type="AlphaFoldDB" id="A0A139A6S8"/>
<dbReference type="InterPro" id="IPR012349">
    <property type="entry name" value="Split_barrel_FMN-bd"/>
</dbReference>
<gene>
    <name evidence="7" type="ORF">M427DRAFT_59465</name>
</gene>
<dbReference type="EMBL" id="KQ965787">
    <property type="protein sequence ID" value="KXS12522.1"/>
    <property type="molecule type" value="Genomic_DNA"/>
</dbReference>
<feature type="domain" description="Flavin reductase like" evidence="6">
    <location>
        <begin position="68"/>
        <end position="221"/>
    </location>
</feature>
<evidence type="ECO:0000256" key="5">
    <source>
        <dbReference type="SAM" id="MobiDB-lite"/>
    </source>
</evidence>
<comment type="cofactor">
    <cofactor evidence="1">
        <name>FMN</name>
        <dbReference type="ChEBI" id="CHEBI:58210"/>
    </cofactor>
</comment>
<reference evidence="7 8" key="1">
    <citation type="journal article" date="2015" name="Genome Biol. Evol.">
        <title>Phylogenomic analyses indicate that early fungi evolved digesting cell walls of algal ancestors of land plants.</title>
        <authorList>
            <person name="Chang Y."/>
            <person name="Wang S."/>
            <person name="Sekimoto S."/>
            <person name="Aerts A.L."/>
            <person name="Choi C."/>
            <person name="Clum A."/>
            <person name="LaButti K.M."/>
            <person name="Lindquist E.A."/>
            <person name="Yee Ngan C."/>
            <person name="Ohm R.A."/>
            <person name="Salamov A.A."/>
            <person name="Grigoriev I.V."/>
            <person name="Spatafora J.W."/>
            <person name="Berbee M.L."/>
        </authorList>
    </citation>
    <scope>NUCLEOTIDE SEQUENCE [LARGE SCALE GENOMIC DNA]</scope>
    <source>
        <strain evidence="7 8">JEL478</strain>
    </source>
</reference>
<dbReference type="PANTHER" id="PTHR33798">
    <property type="entry name" value="FLAVOPROTEIN OXYGENASE"/>
    <property type="match status" value="1"/>
</dbReference>
<dbReference type="OrthoDB" id="10250990at2759"/>